<dbReference type="EMBL" id="FP475956">
    <property type="protein sequence ID" value="CAZ88703.1"/>
    <property type="molecule type" value="Genomic_DNA"/>
</dbReference>
<proteinExistence type="predicted"/>
<name>D6CTT4_THIA3</name>
<protein>
    <submittedName>
        <fullName evidence="1">Uncharacterized protein</fullName>
    </submittedName>
</protein>
<accession>D6CTT4</accession>
<evidence type="ECO:0000313" key="1">
    <source>
        <dbReference type="EMBL" id="CAZ88703.1"/>
    </source>
</evidence>
<dbReference type="KEGG" id="thi:THI_2045"/>
<dbReference type="OrthoDB" id="5684171at2"/>
<reference evidence="2" key="2">
    <citation type="journal article" date="2010" name="PLoS Genet.">
        <title>Structure, function, and evolution of the Thiomonas spp. genome.</title>
        <authorList>
            <person name="Arsene-Ploetze F."/>
            <person name="Koechler S."/>
            <person name="Marchal M."/>
            <person name="Coppee J.Y."/>
            <person name="Chandler M."/>
            <person name="Bonnefoy V."/>
            <person name="Brochier-Armanet C."/>
            <person name="Barakat M."/>
            <person name="Barbe V."/>
            <person name="Battaglia-Brunet F."/>
            <person name="Bruneel O."/>
            <person name="Bryan C.G."/>
            <person name="Cleiss-Arnold J."/>
            <person name="Cruveiller S."/>
            <person name="Erhardt M."/>
            <person name="Heinrich-Salmeron A."/>
            <person name="Hommais F."/>
            <person name="Joulian C."/>
            <person name="Krin E."/>
            <person name="Lieutaud A."/>
            <person name="Lievremont D."/>
            <person name="Michel C."/>
            <person name="Muller D."/>
            <person name="Ortet P."/>
            <person name="Proux C."/>
            <person name="Siguier P."/>
            <person name="Roche D."/>
            <person name="Rouy Z."/>
            <person name="Salvignol G."/>
            <person name="Slyemi D."/>
            <person name="Talla E."/>
            <person name="Weiss S."/>
            <person name="Weissenbach J."/>
            <person name="Medigue C."/>
            <person name="Bertin P.N."/>
        </authorList>
    </citation>
    <scope>NUCLEOTIDE SEQUENCE [LARGE SCALE GENOMIC DNA]</scope>
    <source>
        <strain evidence="2">DSM 22701 / CIP 110005 / 3As</strain>
    </source>
</reference>
<organism evidence="1 2">
    <name type="scientific">Thiomonas arsenitoxydans (strain DSM 22701 / CIP 110005 / 3As)</name>
    <dbReference type="NCBI Taxonomy" id="426114"/>
    <lineage>
        <taxon>Bacteria</taxon>
        <taxon>Pseudomonadati</taxon>
        <taxon>Pseudomonadota</taxon>
        <taxon>Betaproteobacteria</taxon>
        <taxon>Burkholderiales</taxon>
        <taxon>Thiomonas</taxon>
    </lineage>
</organism>
<evidence type="ECO:0000313" key="2">
    <source>
        <dbReference type="Proteomes" id="UP000002372"/>
    </source>
</evidence>
<gene>
    <name evidence="1" type="ordered locus">THI_2045</name>
</gene>
<dbReference type="AlphaFoldDB" id="D6CTT4"/>
<reference key="1">
    <citation type="submission" date="2009-07" db="EMBL/GenBank/DDBJ databases">
        <authorList>
            <person name="Genoscope - CEA"/>
        </authorList>
    </citation>
    <scope>NUCLEOTIDE SEQUENCE</scope>
    <source>
        <strain>3As</strain>
    </source>
</reference>
<dbReference type="RefSeq" id="WP_013106011.1">
    <property type="nucleotide sequence ID" value="NC_014145.1"/>
</dbReference>
<dbReference type="eggNOG" id="ENOG503328J">
    <property type="taxonomic scope" value="Bacteria"/>
</dbReference>
<dbReference type="HOGENOM" id="CLU_156499_0_0_4"/>
<dbReference type="Proteomes" id="UP000002372">
    <property type="component" value="Chromosome"/>
</dbReference>
<sequence length="121" mass="13075">MATATKAPARPKLDNDAWDTRALGASLVNAQNSGEDASKSLDEALGLQSISIRLPKQLIEQYKIIANHHKVGYQPLMRDVLGRFVPQALKEIMQEHMDALAAAEKAKAAESEAKAPTKKAA</sequence>